<accession>A0ABR0H835</accession>
<feature type="transmembrane region" description="Helical" evidence="1">
    <location>
        <begin position="56"/>
        <end position="76"/>
    </location>
</feature>
<comment type="caution">
    <text evidence="2">The sequence shown here is derived from an EMBL/GenBank/DDBJ whole genome shotgun (WGS) entry which is preliminary data.</text>
</comment>
<keyword evidence="1" id="KW-0472">Membrane</keyword>
<dbReference type="Proteomes" id="UP001326199">
    <property type="component" value="Unassembled WGS sequence"/>
</dbReference>
<evidence type="ECO:0000313" key="2">
    <source>
        <dbReference type="EMBL" id="KAK4664028.1"/>
    </source>
</evidence>
<reference evidence="2 3" key="1">
    <citation type="journal article" date="2023" name="bioRxiv">
        <title>High-quality genome assemblies of four members of thePodospora anserinaspecies complex.</title>
        <authorList>
            <person name="Ament-Velasquez S.L."/>
            <person name="Vogan A.A."/>
            <person name="Wallerman O."/>
            <person name="Hartmann F."/>
            <person name="Gautier V."/>
            <person name="Silar P."/>
            <person name="Giraud T."/>
            <person name="Johannesson H."/>
        </authorList>
    </citation>
    <scope>NUCLEOTIDE SEQUENCE [LARGE SCALE GENOMIC DNA]</scope>
    <source>
        <strain evidence="2 3">CBS 411.78</strain>
    </source>
</reference>
<name>A0ABR0H835_9PEZI</name>
<proteinExistence type="predicted"/>
<evidence type="ECO:0000313" key="3">
    <source>
        <dbReference type="Proteomes" id="UP001326199"/>
    </source>
</evidence>
<evidence type="ECO:0000256" key="1">
    <source>
        <dbReference type="SAM" id="Phobius"/>
    </source>
</evidence>
<keyword evidence="3" id="KW-1185">Reference proteome</keyword>
<organism evidence="2 3">
    <name type="scientific">Podospora pseudopauciseta</name>
    <dbReference type="NCBI Taxonomy" id="2093780"/>
    <lineage>
        <taxon>Eukaryota</taxon>
        <taxon>Fungi</taxon>
        <taxon>Dikarya</taxon>
        <taxon>Ascomycota</taxon>
        <taxon>Pezizomycotina</taxon>
        <taxon>Sordariomycetes</taxon>
        <taxon>Sordariomycetidae</taxon>
        <taxon>Sordariales</taxon>
        <taxon>Podosporaceae</taxon>
        <taxon>Podospora</taxon>
    </lineage>
</organism>
<keyword evidence="1" id="KW-1133">Transmembrane helix</keyword>
<gene>
    <name evidence="2" type="ORF">QC763_0081650</name>
</gene>
<protein>
    <submittedName>
        <fullName evidence="2">Uncharacterized protein</fullName>
    </submittedName>
</protein>
<sequence>MHTLADKLALLAHLMTFNTDHPHAEAFNDTVAHFLQEAESCMALVHGHKEVAHSKIVMALLVFVCGLGFAVLLGWFRVGEGVWDEVGARNMEKAARKFE</sequence>
<keyword evidence="1" id="KW-0812">Transmembrane</keyword>
<dbReference type="EMBL" id="JAFFHB010000007">
    <property type="protein sequence ID" value="KAK4664028.1"/>
    <property type="molecule type" value="Genomic_DNA"/>
</dbReference>
<dbReference type="RefSeq" id="XP_062763994.1">
    <property type="nucleotide sequence ID" value="XM_062906113.1"/>
</dbReference>
<dbReference type="GeneID" id="87926278"/>